<dbReference type="RefSeq" id="WP_112581774.1">
    <property type="nucleotide sequence ID" value="NZ_PYAA01000001.1"/>
</dbReference>
<feature type="domain" description="DUF11" evidence="2">
    <location>
        <begin position="174"/>
        <end position="301"/>
    </location>
</feature>
<gene>
    <name evidence="3" type="ORF">LAH08_00231</name>
    <name evidence="4" type="ORF">MED15_02270</name>
</gene>
<keyword evidence="1" id="KW-0732">Signal</keyword>
<evidence type="ECO:0000256" key="1">
    <source>
        <dbReference type="SAM" id="SignalP"/>
    </source>
</evidence>
<dbReference type="InterPro" id="IPR006311">
    <property type="entry name" value="TAT_signal"/>
</dbReference>
<sequence length="310" mass="31849">MHRIPNPAHRRRLAAALSTGVLVSLVAAVLPASPAAAAPPAADLVVTATAIAPRDQVVDVGGGVTVEVEARNAGRKSASDVTLTYGLPAGAFFTDGNAAPEGWACDFGAAARCTYGALAAGASAPRLRFDFAFPPAPVGTISAVTATAQTTSTEFSTANNVDEATITYIRGVTDLEVTTVQADPAQAIVGDTVNIYVQVHNTGNMTADEVHVIVPLPTGFSRVEEPYSSPWYCEFGDDPASGQPTWDCTAYGLVNGYTPSGLWLTAKVADAVPGEVATVTARATTNSPEDDLSDNTGQATVTIVEAATVR</sequence>
<feature type="signal peptide" evidence="1">
    <location>
        <begin position="1"/>
        <end position="37"/>
    </location>
</feature>
<evidence type="ECO:0000313" key="3">
    <source>
        <dbReference type="EMBL" id="RAO06967.1"/>
    </source>
</evidence>
<name>A0A328NG09_9ACTN</name>
<dbReference type="Proteomes" id="UP000248966">
    <property type="component" value="Unassembled WGS sequence"/>
</dbReference>
<dbReference type="Pfam" id="PF01345">
    <property type="entry name" value="DUF11"/>
    <property type="match status" value="2"/>
</dbReference>
<dbReference type="NCBIfam" id="TIGR01451">
    <property type="entry name" value="B_ant_repeat"/>
    <property type="match status" value="1"/>
</dbReference>
<feature type="domain" description="DUF11" evidence="2">
    <location>
        <begin position="43"/>
        <end position="166"/>
    </location>
</feature>
<dbReference type="Proteomes" id="UP000249045">
    <property type="component" value="Unassembled WGS sequence"/>
</dbReference>
<accession>A0A328NG09</accession>
<dbReference type="InterPro" id="IPR047589">
    <property type="entry name" value="DUF11_rpt"/>
</dbReference>
<feature type="chain" id="PRO_5016317285" description="DUF11 domain-containing protein" evidence="1">
    <location>
        <begin position="38"/>
        <end position="310"/>
    </location>
</feature>
<dbReference type="InterPro" id="IPR051172">
    <property type="entry name" value="Chlamydia_OmcB"/>
</dbReference>
<evidence type="ECO:0000313" key="5">
    <source>
        <dbReference type="Proteomes" id="UP000248966"/>
    </source>
</evidence>
<dbReference type="InterPro" id="IPR001434">
    <property type="entry name" value="OmcB-like_DUF11"/>
</dbReference>
<dbReference type="PROSITE" id="PS51318">
    <property type="entry name" value="TAT"/>
    <property type="match status" value="1"/>
</dbReference>
<dbReference type="PANTHER" id="PTHR34819">
    <property type="entry name" value="LARGE CYSTEINE-RICH PERIPLASMIC PROTEIN OMCB"/>
    <property type="match status" value="1"/>
</dbReference>
<comment type="caution">
    <text evidence="3">The sequence shown here is derived from an EMBL/GenBank/DDBJ whole genome shotgun (WGS) entry which is preliminary data.</text>
</comment>
<evidence type="ECO:0000259" key="2">
    <source>
        <dbReference type="Pfam" id="PF01345"/>
    </source>
</evidence>
<dbReference type="EMBL" id="PYAC01000008">
    <property type="protein sequence ID" value="RAO21073.1"/>
    <property type="molecule type" value="Genomic_DNA"/>
</dbReference>
<dbReference type="EMBL" id="PYAA01000001">
    <property type="protein sequence ID" value="RAO06967.1"/>
    <property type="molecule type" value="Genomic_DNA"/>
</dbReference>
<dbReference type="Gene3D" id="2.60.40.10">
    <property type="entry name" value="Immunoglobulins"/>
    <property type="match status" value="2"/>
</dbReference>
<dbReference type="AlphaFoldDB" id="A0A328NG09"/>
<protein>
    <recommendedName>
        <fullName evidence="2">DUF11 domain-containing protein</fullName>
    </recommendedName>
</protein>
<evidence type="ECO:0000313" key="4">
    <source>
        <dbReference type="EMBL" id="RAO21073.1"/>
    </source>
</evidence>
<evidence type="ECO:0000313" key="6">
    <source>
        <dbReference type="Proteomes" id="UP000249045"/>
    </source>
</evidence>
<keyword evidence="6" id="KW-1185">Reference proteome</keyword>
<dbReference type="GO" id="GO:0005975">
    <property type="term" value="P:carbohydrate metabolic process"/>
    <property type="evidence" value="ECO:0007669"/>
    <property type="project" value="UniProtKB-ARBA"/>
</dbReference>
<dbReference type="InterPro" id="IPR013783">
    <property type="entry name" value="Ig-like_fold"/>
</dbReference>
<reference evidence="5 6" key="1">
    <citation type="submission" date="2018-03" db="EMBL/GenBank/DDBJ databases">
        <title>Defining the species Micromonospora saelicesensis and Micromonospora noduli under the framework of genomics.</title>
        <authorList>
            <person name="Riesco R."/>
            <person name="Trujillo M.E."/>
        </authorList>
    </citation>
    <scope>NUCLEOTIDE SEQUENCE [LARGE SCALE GENOMIC DNA]</scope>
    <source>
        <strain evidence="3 5">LAH08</strain>
        <strain evidence="4 6">MED15</strain>
    </source>
</reference>
<proteinExistence type="predicted"/>
<organism evidence="3 5">
    <name type="scientific">Micromonospora noduli</name>
    <dbReference type="NCBI Taxonomy" id="709876"/>
    <lineage>
        <taxon>Bacteria</taxon>
        <taxon>Bacillati</taxon>
        <taxon>Actinomycetota</taxon>
        <taxon>Actinomycetes</taxon>
        <taxon>Micromonosporales</taxon>
        <taxon>Micromonosporaceae</taxon>
        <taxon>Micromonospora</taxon>
    </lineage>
</organism>